<feature type="domain" description="Aminopeptidase N-like N-terminal" evidence="17">
    <location>
        <begin position="86"/>
        <end position="197"/>
    </location>
</feature>
<comment type="catalytic activity">
    <reaction evidence="1">
        <text>Release of an N-terminal amino acid, Xaa-|-Yaa- from a peptide, amide or arylamide. Xaa is preferably Ala, but may be most amino acids including Pro (slow action). When a terminal hydrophobic residue is followed by a prolyl residue, the two may be released as an intact Xaa-Pro dipeptide.</text>
        <dbReference type="EC" id="3.4.11.2"/>
    </reaction>
</comment>
<comment type="cofactor">
    <cofactor evidence="2">
        <name>Zn(2+)</name>
        <dbReference type="ChEBI" id="CHEBI:29105"/>
    </cofactor>
</comment>
<evidence type="ECO:0000259" key="16">
    <source>
        <dbReference type="Pfam" id="PF11838"/>
    </source>
</evidence>
<evidence type="ECO:0000256" key="11">
    <source>
        <dbReference type="ARBA" id="ARBA00023049"/>
    </source>
</evidence>
<keyword evidence="11" id="KW-0482">Metalloprotease</keyword>
<name>A0ABZ3C4E5_9ACTN</name>
<evidence type="ECO:0000313" key="18">
    <source>
        <dbReference type="EMBL" id="WZW97378.1"/>
    </source>
</evidence>
<dbReference type="PRINTS" id="PR00756">
    <property type="entry name" value="ALADIPTASE"/>
</dbReference>
<evidence type="ECO:0000256" key="4">
    <source>
        <dbReference type="ARBA" id="ARBA00012564"/>
    </source>
</evidence>
<dbReference type="Pfam" id="PF17900">
    <property type="entry name" value="Peptidase_M1_N"/>
    <property type="match status" value="1"/>
</dbReference>
<dbReference type="SUPFAM" id="SSF63737">
    <property type="entry name" value="Leukotriene A4 hydrolase N-terminal domain"/>
    <property type="match status" value="1"/>
</dbReference>
<dbReference type="InterPro" id="IPR050344">
    <property type="entry name" value="Peptidase_M1_aminopeptidases"/>
</dbReference>
<feature type="domain" description="ERAP1-like C-terminal" evidence="16">
    <location>
        <begin position="540"/>
        <end position="854"/>
    </location>
</feature>
<dbReference type="InterPro" id="IPR045357">
    <property type="entry name" value="Aminopeptidase_N-like_N"/>
</dbReference>
<evidence type="ECO:0000256" key="13">
    <source>
        <dbReference type="ARBA" id="ARBA00031533"/>
    </source>
</evidence>
<sequence>MFGANITRDEAAVRSRQLEVTSYEVLVDLTGRRPGGEPLASPDTTFVSTTTVHFRSIGCVANANLIAEEVIDADLDGAPLRPEAFDGEHLTLELAEGDHTLTVTAVMRFSRTGEGLHRFIDPADDRTYLYSQFEVADARRMYATFEQPDLKAPFRLTVVAPASWTVLSNAPAVAPTPADEGFAVWDFAPTQPISTYITALCAGEFHTVTDTHTRNDGSTIPLSIHVRASLAEHLDAERIFETTQRGFAVFEDHFGLSYPFDDYAQIFVPEFNFGAMENAGCVTFRDEYIFRSRQTRASYESRDNTILHEMAHMWFGDLVTMKWWDDLWLNESFAEWASHFAQAEIRAQFDDRADPWATFSNSRKTWAYRQDQLPSTHPIDADMYDLEAVELNFDGITYAKGASALRQLVAFVGVEDFLAGVRAYFAEHAYGNTELPDLLAHLEAASGRDLSFFTSQWLQTAGVNTLAAEWELGDDGAFTRFGIRQTASEQWPTLRQHRVAVGCYDLVDGALVRTDRVECDIDGPFTEVPELVGRPRPALLLLNDDDLTYAKIRLDATSLATLVEHVHALDDELARALCWGATWDLTRDGEMAVADYVDLVLRGVGVESDLTAVSALLGQARLAIDYYAPREQRRALADRFQVGVAQLMLAAEPGSDHQLALVRALALAINDAVGAEVLQAWLNGEEVPEGLAVDTDLRWRLLTELARVGAIGEAEIAAEAQRDKTATGAEKAAGARSALADADAKAEAWAAATQRDTPNETHFQICSQFWQLDQDELLAPYAERYLDVVAAIAEQRDGWDKRSTTIRQHVLGLLFPRPLADRAFLDRLDAFLAARELPDAVRRLVLERRDDAERALRNQEGAPTPQGAQSEQPAE</sequence>
<dbReference type="CDD" id="cd09602">
    <property type="entry name" value="M1_APN"/>
    <property type="match status" value="1"/>
</dbReference>
<dbReference type="NCBIfam" id="TIGR02412">
    <property type="entry name" value="pepN_strep_liv"/>
    <property type="match status" value="1"/>
</dbReference>
<dbReference type="InterPro" id="IPR014782">
    <property type="entry name" value="Peptidase_M1_dom"/>
</dbReference>
<feature type="compositionally biased region" description="Polar residues" evidence="14">
    <location>
        <begin position="866"/>
        <end position="875"/>
    </location>
</feature>
<dbReference type="GO" id="GO:0016285">
    <property type="term" value="F:alanyl aminopeptidase activity"/>
    <property type="evidence" value="ECO:0007669"/>
    <property type="project" value="UniProtKB-EC"/>
</dbReference>
<dbReference type="RefSeq" id="WP_342371809.1">
    <property type="nucleotide sequence ID" value="NZ_CP115965.1"/>
</dbReference>
<evidence type="ECO:0000256" key="2">
    <source>
        <dbReference type="ARBA" id="ARBA00001947"/>
    </source>
</evidence>
<dbReference type="InterPro" id="IPR027268">
    <property type="entry name" value="Peptidase_M4/M1_CTD_sf"/>
</dbReference>
<evidence type="ECO:0000259" key="17">
    <source>
        <dbReference type="Pfam" id="PF17900"/>
    </source>
</evidence>
<evidence type="ECO:0000256" key="9">
    <source>
        <dbReference type="ARBA" id="ARBA00022801"/>
    </source>
</evidence>
<organism evidence="18 19">
    <name type="scientific">Propioniciclava soli</name>
    <dbReference type="NCBI Taxonomy" id="2775081"/>
    <lineage>
        <taxon>Bacteria</taxon>
        <taxon>Bacillati</taxon>
        <taxon>Actinomycetota</taxon>
        <taxon>Actinomycetes</taxon>
        <taxon>Propionibacteriales</taxon>
        <taxon>Propionibacteriaceae</taxon>
        <taxon>Propioniciclava</taxon>
    </lineage>
</organism>
<reference evidence="18 19" key="1">
    <citation type="journal article" date="2023" name="Environ Microbiome">
        <title>A coral-associated actinobacterium mitigates coral bleaching under heat stress.</title>
        <authorList>
            <person name="Li J."/>
            <person name="Zou Y."/>
            <person name="Li Q."/>
            <person name="Zhang J."/>
            <person name="Bourne D.G."/>
            <person name="Lyu Y."/>
            <person name="Liu C."/>
            <person name="Zhang S."/>
        </authorList>
    </citation>
    <scope>NUCLEOTIDE SEQUENCE [LARGE SCALE GENOMIC DNA]</scope>
    <source>
        <strain evidence="18 19">SCSIO 13291</strain>
    </source>
</reference>
<dbReference type="InterPro" id="IPR001930">
    <property type="entry name" value="Peptidase_M1"/>
</dbReference>
<dbReference type="EMBL" id="CP115965">
    <property type="protein sequence ID" value="WZW97378.1"/>
    <property type="molecule type" value="Genomic_DNA"/>
</dbReference>
<keyword evidence="19" id="KW-1185">Reference proteome</keyword>
<dbReference type="InterPro" id="IPR012778">
    <property type="entry name" value="Pept_M1_aminopeptidase"/>
</dbReference>
<evidence type="ECO:0000256" key="14">
    <source>
        <dbReference type="SAM" id="MobiDB-lite"/>
    </source>
</evidence>
<evidence type="ECO:0000256" key="6">
    <source>
        <dbReference type="ARBA" id="ARBA00022438"/>
    </source>
</evidence>
<dbReference type="SUPFAM" id="SSF55486">
    <property type="entry name" value="Metalloproteases ('zincins'), catalytic domain"/>
    <property type="match status" value="1"/>
</dbReference>
<dbReference type="Pfam" id="PF01433">
    <property type="entry name" value="Peptidase_M1"/>
    <property type="match status" value="1"/>
</dbReference>
<dbReference type="PANTHER" id="PTHR11533:SF174">
    <property type="entry name" value="PUROMYCIN-SENSITIVE AMINOPEPTIDASE-RELATED"/>
    <property type="match status" value="1"/>
</dbReference>
<protein>
    <recommendedName>
        <fullName evidence="5">Aminopeptidase N</fullName>
        <ecNumber evidence="4">3.4.11.2</ecNumber>
    </recommendedName>
    <alternativeName>
        <fullName evidence="12">Alanine aminopeptidase</fullName>
    </alternativeName>
    <alternativeName>
        <fullName evidence="13">Lysyl aminopeptidase</fullName>
    </alternativeName>
</protein>
<dbReference type="InterPro" id="IPR024571">
    <property type="entry name" value="ERAP1-like_C_dom"/>
</dbReference>
<evidence type="ECO:0000313" key="19">
    <source>
        <dbReference type="Proteomes" id="UP001434337"/>
    </source>
</evidence>
<keyword evidence="7" id="KW-0645">Protease</keyword>
<evidence type="ECO:0000256" key="7">
    <source>
        <dbReference type="ARBA" id="ARBA00022670"/>
    </source>
</evidence>
<evidence type="ECO:0000256" key="5">
    <source>
        <dbReference type="ARBA" id="ARBA00015611"/>
    </source>
</evidence>
<comment type="similarity">
    <text evidence="3">Belongs to the peptidase M1 family.</text>
</comment>
<proteinExistence type="inferred from homology"/>
<keyword evidence="10" id="KW-0862">Zinc</keyword>
<dbReference type="Gene3D" id="2.60.40.1730">
    <property type="entry name" value="tricorn interacting facor f3 domain"/>
    <property type="match status" value="1"/>
</dbReference>
<evidence type="ECO:0000256" key="1">
    <source>
        <dbReference type="ARBA" id="ARBA00000098"/>
    </source>
</evidence>
<accession>A0ABZ3C4E5</accession>
<gene>
    <name evidence="18" type="primary">pepN</name>
    <name evidence="18" type="ORF">PCC79_10680</name>
</gene>
<dbReference type="Pfam" id="PF11838">
    <property type="entry name" value="ERAP1_C"/>
    <property type="match status" value="1"/>
</dbReference>
<keyword evidence="8" id="KW-0479">Metal-binding</keyword>
<dbReference type="Proteomes" id="UP001434337">
    <property type="component" value="Chromosome"/>
</dbReference>
<evidence type="ECO:0000256" key="3">
    <source>
        <dbReference type="ARBA" id="ARBA00010136"/>
    </source>
</evidence>
<evidence type="ECO:0000259" key="15">
    <source>
        <dbReference type="Pfam" id="PF01433"/>
    </source>
</evidence>
<feature type="region of interest" description="Disordered" evidence="14">
    <location>
        <begin position="854"/>
        <end position="875"/>
    </location>
</feature>
<dbReference type="PANTHER" id="PTHR11533">
    <property type="entry name" value="PROTEASE M1 ZINC METALLOPROTEASE"/>
    <property type="match status" value="1"/>
</dbReference>
<evidence type="ECO:0000256" key="8">
    <source>
        <dbReference type="ARBA" id="ARBA00022723"/>
    </source>
</evidence>
<evidence type="ECO:0000256" key="10">
    <source>
        <dbReference type="ARBA" id="ARBA00022833"/>
    </source>
</evidence>
<feature type="domain" description="Peptidase M1 membrane alanine aminopeptidase" evidence="15">
    <location>
        <begin position="240"/>
        <end position="457"/>
    </location>
</feature>
<evidence type="ECO:0000256" key="12">
    <source>
        <dbReference type="ARBA" id="ARBA00029811"/>
    </source>
</evidence>
<dbReference type="Gene3D" id="1.10.390.10">
    <property type="entry name" value="Neutral Protease Domain 2"/>
    <property type="match status" value="1"/>
</dbReference>
<keyword evidence="9 18" id="KW-0378">Hydrolase</keyword>
<dbReference type="EC" id="3.4.11.2" evidence="4"/>
<keyword evidence="6 18" id="KW-0031">Aminopeptidase</keyword>
<dbReference type="InterPro" id="IPR042097">
    <property type="entry name" value="Aminopeptidase_N-like_N_sf"/>
</dbReference>